<evidence type="ECO:0000256" key="14">
    <source>
        <dbReference type="SAM" id="MobiDB-lite"/>
    </source>
</evidence>
<name>A0A1Q3B203_CEPFO</name>
<dbReference type="Pfam" id="PF13456">
    <property type="entry name" value="RVT_3"/>
    <property type="match status" value="1"/>
</dbReference>
<organism evidence="17 18">
    <name type="scientific">Cephalotus follicularis</name>
    <name type="common">Albany pitcher plant</name>
    <dbReference type="NCBI Taxonomy" id="3775"/>
    <lineage>
        <taxon>Eukaryota</taxon>
        <taxon>Viridiplantae</taxon>
        <taxon>Streptophyta</taxon>
        <taxon>Embryophyta</taxon>
        <taxon>Tracheophyta</taxon>
        <taxon>Spermatophyta</taxon>
        <taxon>Magnoliopsida</taxon>
        <taxon>eudicotyledons</taxon>
        <taxon>Gunneridae</taxon>
        <taxon>Pentapetalae</taxon>
        <taxon>rosids</taxon>
        <taxon>fabids</taxon>
        <taxon>Oxalidales</taxon>
        <taxon>Cephalotaceae</taxon>
        <taxon>Cephalotus</taxon>
    </lineage>
</organism>
<dbReference type="FunCoup" id="A0A1Q3B203">
    <property type="interactions" value="665"/>
</dbReference>
<reference evidence="18" key="1">
    <citation type="submission" date="2016-04" db="EMBL/GenBank/DDBJ databases">
        <title>Cephalotus genome sequencing.</title>
        <authorList>
            <person name="Fukushima K."/>
            <person name="Hasebe M."/>
            <person name="Fang X."/>
        </authorList>
    </citation>
    <scope>NUCLEOTIDE SEQUENCE [LARGE SCALE GENOMIC DNA]</scope>
    <source>
        <strain evidence="18">cv. St1</strain>
    </source>
</reference>
<dbReference type="GO" id="GO:0008270">
    <property type="term" value="F:zinc ion binding"/>
    <property type="evidence" value="ECO:0007669"/>
    <property type="project" value="UniProtKB-KW"/>
</dbReference>
<dbReference type="InterPro" id="IPR036397">
    <property type="entry name" value="RNaseH_sf"/>
</dbReference>
<keyword evidence="10 13" id="KW-0863">Zinc-finger</keyword>
<evidence type="ECO:0000256" key="12">
    <source>
        <dbReference type="ARBA" id="ARBA00022833"/>
    </source>
</evidence>
<feature type="region of interest" description="Disordered" evidence="14">
    <location>
        <begin position="53"/>
        <end position="75"/>
    </location>
</feature>
<dbReference type="InterPro" id="IPR013083">
    <property type="entry name" value="Znf_RING/FYVE/PHD"/>
</dbReference>
<evidence type="ECO:0000313" key="18">
    <source>
        <dbReference type="Proteomes" id="UP000187406"/>
    </source>
</evidence>
<protein>
    <recommendedName>
        <fullName evidence="6">RBR-type E3 ubiquitin transferase</fullName>
        <ecNumber evidence="6">2.3.2.31</ecNumber>
    </recommendedName>
</protein>
<dbReference type="PROSITE" id="PS51873">
    <property type="entry name" value="TRIAD"/>
    <property type="match status" value="1"/>
</dbReference>
<dbReference type="InterPro" id="IPR002867">
    <property type="entry name" value="IBR_dom"/>
</dbReference>
<dbReference type="FunFam" id="1.20.120.1750:FF:000019">
    <property type="entry name" value="RBR-type E3 ubiquitin transferase"/>
    <property type="match status" value="1"/>
</dbReference>
<comment type="function">
    <text evidence="3">Might act as an E3 ubiquitin-protein ligase, or as part of E3 complex, which accepts ubiquitin from specific E2 ubiquitin-conjugating enzymes and then transfers it to substrates.</text>
</comment>
<dbReference type="InterPro" id="IPR002156">
    <property type="entry name" value="RNaseH_domain"/>
</dbReference>
<dbReference type="GO" id="GO:0003676">
    <property type="term" value="F:nucleic acid binding"/>
    <property type="evidence" value="ECO:0007669"/>
    <property type="project" value="InterPro"/>
</dbReference>
<keyword evidence="18" id="KW-1185">Reference proteome</keyword>
<dbReference type="Gene3D" id="3.30.420.10">
    <property type="entry name" value="Ribonuclease H-like superfamily/Ribonuclease H"/>
    <property type="match status" value="1"/>
</dbReference>
<comment type="cofactor">
    <cofactor evidence="2">
        <name>Zn(2+)</name>
        <dbReference type="ChEBI" id="CHEBI:29105"/>
    </cofactor>
</comment>
<dbReference type="PROSITE" id="PS50089">
    <property type="entry name" value="ZF_RING_2"/>
    <property type="match status" value="2"/>
</dbReference>
<dbReference type="SUPFAM" id="SSF57850">
    <property type="entry name" value="RING/U-box"/>
    <property type="match status" value="2"/>
</dbReference>
<evidence type="ECO:0000256" key="6">
    <source>
        <dbReference type="ARBA" id="ARBA00012251"/>
    </source>
</evidence>
<dbReference type="InterPro" id="IPR018957">
    <property type="entry name" value="Znf_C3HC4_RING-type"/>
</dbReference>
<dbReference type="PANTHER" id="PTHR11685">
    <property type="entry name" value="RBR FAMILY RING FINGER AND IBR DOMAIN-CONTAINING"/>
    <property type="match status" value="1"/>
</dbReference>
<dbReference type="UniPathway" id="UPA00143"/>
<evidence type="ECO:0000256" key="11">
    <source>
        <dbReference type="ARBA" id="ARBA00022786"/>
    </source>
</evidence>
<comment type="caution">
    <text evidence="17">The sequence shown here is derived from an EMBL/GenBank/DDBJ whole genome shotgun (WGS) entry which is preliminary data.</text>
</comment>
<dbReference type="CDD" id="cd22582">
    <property type="entry name" value="BRcat_RBR_unk"/>
    <property type="match status" value="1"/>
</dbReference>
<accession>A0A1Q3B203</accession>
<evidence type="ECO:0000256" key="10">
    <source>
        <dbReference type="ARBA" id="ARBA00022771"/>
    </source>
</evidence>
<keyword evidence="12" id="KW-0862">Zinc</keyword>
<keyword evidence="11" id="KW-0833">Ubl conjugation pathway</keyword>
<dbReference type="FunFam" id="3.30.420.10:FF:000076">
    <property type="entry name" value="RBR-type E3 ubiquitin transferase"/>
    <property type="match status" value="1"/>
</dbReference>
<dbReference type="GO" id="GO:0004523">
    <property type="term" value="F:RNA-DNA hybrid ribonuclease activity"/>
    <property type="evidence" value="ECO:0007669"/>
    <property type="project" value="InterPro"/>
</dbReference>
<evidence type="ECO:0000256" key="9">
    <source>
        <dbReference type="ARBA" id="ARBA00022737"/>
    </source>
</evidence>
<dbReference type="Gene3D" id="3.30.40.10">
    <property type="entry name" value="Zinc/RING finger domain, C3HC4 (zinc finger)"/>
    <property type="match status" value="1"/>
</dbReference>
<feature type="domain" description="RING-type" evidence="15">
    <location>
        <begin position="311"/>
        <end position="355"/>
    </location>
</feature>
<dbReference type="FunFam" id="3.30.40.10:FF:000230">
    <property type="entry name" value="RBR-type E3 ubiquitin transferase"/>
    <property type="match status" value="1"/>
</dbReference>
<evidence type="ECO:0000256" key="1">
    <source>
        <dbReference type="ARBA" id="ARBA00001798"/>
    </source>
</evidence>
<evidence type="ECO:0000256" key="3">
    <source>
        <dbReference type="ARBA" id="ARBA00003976"/>
    </source>
</evidence>
<sequence>MTHNTPMAMEQEEITSLLLNEQREAFMAAKTLESDLQFAFSLQIQEAINASLNHQSNPSTSHSPPPPPPPEDDVFDYTNLLLADLDRLDQERRDREQCQAETMNMIRDLDRRIHDQQLASEIKGIPDAEWQNDGDFYEKPYSYDDDKNKLNVRGTCRIYFKGMVSEERIRDTRVMVGGIGVAICDPRDNLVFEFGKALEDAETISNERAQLEALVHGLTVAKSLNLDRICFLVDDYMVYQYVTQRCQPGQSKIATLVHHVASLQQQFTYCQPSYVAQNDIKFAFKLARDAIVSQIIWPIEASGGKRLKETCAVCFEDVDVAQMFSVDGCLHRYCFSCMKQHVEAKLLNGIIAKCPYEGCKSDIDVDSCGKFLDTRLVEIMSNRMKEASIAVTEKVYCPNLRCSALMSKHDVLDYTKSVIVDAETFGARKCLKCNLFFCINCKVPWHYNLTCNDYKSQPNPDDAMVKSLAQSKRWRQCVKCNHMVELLEGCYHITCRCGHEFCYTCGAEWKSKKPTCKCPIWDERNIIRGGRPHRQGPRR</sequence>
<comment type="pathway">
    <text evidence="4">Protein modification; protein ubiquitination.</text>
</comment>
<proteinExistence type="inferred from homology"/>
<keyword evidence="9" id="KW-0677">Repeat</keyword>
<dbReference type="GO" id="GO:0061630">
    <property type="term" value="F:ubiquitin protein ligase activity"/>
    <property type="evidence" value="ECO:0007669"/>
    <property type="project" value="UniProtKB-EC"/>
</dbReference>
<evidence type="ECO:0000256" key="8">
    <source>
        <dbReference type="ARBA" id="ARBA00022723"/>
    </source>
</evidence>
<dbReference type="SMART" id="SM00647">
    <property type="entry name" value="IBR"/>
    <property type="match status" value="2"/>
</dbReference>
<evidence type="ECO:0000313" key="17">
    <source>
        <dbReference type="EMBL" id="GAV61925.1"/>
    </source>
</evidence>
<dbReference type="STRING" id="3775.A0A1Q3B203"/>
<evidence type="ECO:0000259" key="15">
    <source>
        <dbReference type="PROSITE" id="PS50089"/>
    </source>
</evidence>
<feature type="domain" description="RING-type" evidence="16">
    <location>
        <begin position="307"/>
        <end position="522"/>
    </location>
</feature>
<evidence type="ECO:0000256" key="4">
    <source>
        <dbReference type="ARBA" id="ARBA00004906"/>
    </source>
</evidence>
<evidence type="ECO:0000259" key="16">
    <source>
        <dbReference type="PROSITE" id="PS51873"/>
    </source>
</evidence>
<dbReference type="InterPro" id="IPR001841">
    <property type="entry name" value="Znf_RING"/>
</dbReference>
<dbReference type="AlphaFoldDB" id="A0A1Q3B203"/>
<comment type="catalytic activity">
    <reaction evidence="1">
        <text>[E2 ubiquitin-conjugating enzyme]-S-ubiquitinyl-L-cysteine + [acceptor protein]-L-lysine = [E2 ubiquitin-conjugating enzyme]-L-cysteine + [acceptor protein]-N(6)-ubiquitinyl-L-lysine.</text>
        <dbReference type="EC" id="2.3.2.31"/>
    </reaction>
</comment>
<evidence type="ECO:0000256" key="2">
    <source>
        <dbReference type="ARBA" id="ARBA00001947"/>
    </source>
</evidence>
<comment type="similarity">
    <text evidence="5">Belongs to the RBR family. Ariadne subfamily.</text>
</comment>
<dbReference type="Proteomes" id="UP000187406">
    <property type="component" value="Unassembled WGS sequence"/>
</dbReference>
<dbReference type="Pfam" id="PF00097">
    <property type="entry name" value="zf-C3HC4"/>
    <property type="match status" value="1"/>
</dbReference>
<dbReference type="InterPro" id="IPR017907">
    <property type="entry name" value="Znf_RING_CS"/>
</dbReference>
<dbReference type="EC" id="2.3.2.31" evidence="6"/>
<keyword evidence="8" id="KW-0479">Metal-binding</keyword>
<evidence type="ECO:0000256" key="5">
    <source>
        <dbReference type="ARBA" id="ARBA00005884"/>
    </source>
</evidence>
<dbReference type="InterPro" id="IPR044066">
    <property type="entry name" value="TRIAD_supradom"/>
</dbReference>
<evidence type="ECO:0000256" key="13">
    <source>
        <dbReference type="PROSITE-ProRule" id="PRU00175"/>
    </source>
</evidence>
<dbReference type="GO" id="GO:0016567">
    <property type="term" value="P:protein ubiquitination"/>
    <property type="evidence" value="ECO:0007669"/>
    <property type="project" value="UniProtKB-UniPathway"/>
</dbReference>
<dbReference type="OrthoDB" id="9977870at2759"/>
<dbReference type="Gene3D" id="1.20.120.1750">
    <property type="match status" value="1"/>
</dbReference>
<feature type="domain" description="RING-type" evidence="15">
    <location>
        <begin position="477"/>
        <end position="520"/>
    </location>
</feature>
<dbReference type="PROSITE" id="PS00518">
    <property type="entry name" value="ZF_RING_1"/>
    <property type="match status" value="1"/>
</dbReference>
<dbReference type="InterPro" id="IPR031127">
    <property type="entry name" value="E3_UB_ligase_RBR"/>
</dbReference>
<dbReference type="InParanoid" id="A0A1Q3B203"/>
<dbReference type="CDD" id="cd22584">
    <property type="entry name" value="Rcat_RBR_unk"/>
    <property type="match status" value="1"/>
</dbReference>
<evidence type="ECO:0000256" key="7">
    <source>
        <dbReference type="ARBA" id="ARBA00022679"/>
    </source>
</evidence>
<gene>
    <name evidence="17" type="ORF">CFOL_v3_05450</name>
</gene>
<dbReference type="EMBL" id="BDDD01000231">
    <property type="protein sequence ID" value="GAV61925.1"/>
    <property type="molecule type" value="Genomic_DNA"/>
</dbReference>
<keyword evidence="7" id="KW-0808">Transferase</keyword>
<dbReference type="Pfam" id="PF01485">
    <property type="entry name" value="IBR"/>
    <property type="match status" value="2"/>
</dbReference>